<feature type="compositionally biased region" description="Polar residues" evidence="1">
    <location>
        <begin position="1578"/>
        <end position="1587"/>
    </location>
</feature>
<dbReference type="Proteomes" id="UP000002852">
    <property type="component" value="Unassembled WGS sequence"/>
</dbReference>
<evidence type="ECO:0000313" key="2">
    <source>
        <dbReference type="Ensembl" id="ENSXMAP00000037015.1"/>
    </source>
</evidence>
<dbReference type="GeneTree" id="ENSGT00940000156098"/>
<dbReference type="Ensembl" id="ENSXMAT00000022095.1">
    <property type="protein sequence ID" value="ENSXMAP00000037015.1"/>
    <property type="gene ID" value="ENSXMAG00000013335.2"/>
</dbReference>
<reference evidence="2" key="4">
    <citation type="submission" date="2025-09" db="UniProtKB">
        <authorList>
            <consortium name="Ensembl"/>
        </authorList>
    </citation>
    <scope>IDENTIFICATION</scope>
    <source>
        <strain evidence="2">JP 163 A</strain>
    </source>
</reference>
<protein>
    <submittedName>
        <fullName evidence="2">Sickle tail protein homolog</fullName>
    </submittedName>
</protein>
<feature type="compositionally biased region" description="Polar residues" evidence="1">
    <location>
        <begin position="849"/>
        <end position="881"/>
    </location>
</feature>
<feature type="region of interest" description="Disordered" evidence="1">
    <location>
        <begin position="249"/>
        <end position="271"/>
    </location>
</feature>
<sequence>MSELKGFHGFPMLRCYTDPKVLQARNLLSSKSLNCSFVESLVKEQEPWVLETMSDGELPSTSVTFTRGCKARASLPAARSSCQTKDKLPGVLFLQYEGETKQVMISTEVSSHDTVQALFVTAFPHQLTMKMLQPPNMAICIKDTKRNMYYDLEDLRDITPNSCLKAYHKDPVHVFCPSTRPANSEGMISKEVLYGSHSPIHSKHSSGRNTLHSLQGSMSPPMVRSMPSSPSRLAYGGGDFLGKKGMADPGSTTIPHECQPGRVRSRTVFSSSSAILERRDVKPEGDMSKSTALVLRGDGGSHYPEYYRSASVEVGRGHHSVSSYCSSPPMLTGGKAEVGVLGIPGGLQQYRASIKPLMVHGESIQNHGNSLRRQKNRKYGDGQIHPLGIKSPPPSPHKGNEVRMFNGQVIGGTSQVSPQSMSPIHRSLERNSSGLTVDVINRRGSSSSTSSVFLDSPLGQPEILYPAHITACNVQSERMRAMEEQIASLAGLVHHALSMKSDVLGQKEAISQSPEDKLLSNRLGEKLFSEALSDSNAPAALTESFSPTPLALEVSPFDSGLRHNLMSVKRNICELRLQLSQLKCLQLSNMESVSSMLRMAGPELVMLMCEKLAQFEDAAYRQRAEMDEDRIHYLTSEEKILTQLSELEDFVECLESSSSVHGQLSFTLRDVEEGAVSLRRLGEALAVLKGEFPVLQAKMRSVLRLEVEAVRFLKEEPHMMDSMLKRVKMLTESFSSLRRLVSDSAPSARSVQVEPLKVHDQEKATTQSTRSSPKPQPRHSVKGPPPRSQAEASSGTSASPSRMKSTVTSNQHNSSPPTTSHGLDLISVVKNTHRPTPEGSVCVDIRSVNQSSTSHDPQQESNDPSHSQSVHLQETPNTDTKSIVDVPEYTASGSKSPSSSQQNTPVELIHGDISETQKDTFLKQSVDVESRERRSSNTDIADPPPAVCPQAESSRRPQAEKPRRSTDKRQASKFPPPPQRSGEPVTITSRETDGIQVSKEISNKIHLPSGNGKTPPPVTKMCPSDMAKCGQRFTPQFEHPNVSSVKAQIPGVATALHRAKTTTGLAKMEVQQAPSLNCTSVAKVWSGERELLTLPAKQTEDILVMNMPDQCEDEAVGLILSSAVAEKVVIPLKEQNQSPKQTNGFIKKPLDAKANEMLVSCLQNENVHEEHRIQLSPRLGPKQLWSSAYEHESSPSVPKPFSRLPDVAYRPSSMQQEQDAALQGSRDQPAWREGGSLSFTATDDKAAPLSPQSPECIQRIPDTHISSQFGKEEPGNMMAFEGSYMEYSHCGFQDNDVSDEDPVIVFIEDTEPFYVPLSTIFECEEEDEELLAPNRTLEEEPDLKLKSHTGPDSDILGNVKTSPQSASFCDSVSKLQGQDQTNMNMKMCSKKKFSIKFPKHKLAALMRTGTNKKGKKVSKIVARDEEQKAGNRPITESKQTNEVSMSQQFLPDNSSDRDITAGIGLSKSYPRVEELRKNTLDSMNSLEESIKQLELELCVESINPSSDGAQLKGRVKENNGRFPSKRAASQIVKSQRVRPQPLLSSTSQQSSNTSTERPHNKLQHAPCGSPEGRAEVLQQPNKSSNMLSHPHANTRRGL</sequence>
<evidence type="ECO:0000313" key="3">
    <source>
        <dbReference type="Proteomes" id="UP000002852"/>
    </source>
</evidence>
<feature type="region of interest" description="Disordered" evidence="1">
    <location>
        <begin position="1425"/>
        <end position="1459"/>
    </location>
</feature>
<feature type="compositionally biased region" description="Basic and acidic residues" evidence="1">
    <location>
        <begin position="909"/>
        <end position="936"/>
    </location>
</feature>
<dbReference type="GO" id="GO:0005737">
    <property type="term" value="C:cytoplasm"/>
    <property type="evidence" value="ECO:0007669"/>
    <property type="project" value="TreeGrafter"/>
</dbReference>
<proteinExistence type="predicted"/>
<keyword evidence="3" id="KW-1185">Reference proteome</keyword>
<dbReference type="STRING" id="8083.ENSXMAP00000037015"/>
<dbReference type="InParanoid" id="A0A3B5R2P1"/>
<dbReference type="InterPro" id="IPR051825">
    <property type="entry name" value="SRCIN1"/>
</dbReference>
<feature type="region of interest" description="Disordered" evidence="1">
    <location>
        <begin position="1190"/>
        <end position="1254"/>
    </location>
</feature>
<dbReference type="OMA" id="PECIHRI"/>
<reference evidence="2" key="3">
    <citation type="submission" date="2025-08" db="UniProtKB">
        <authorList>
            <consortium name="Ensembl"/>
        </authorList>
    </citation>
    <scope>IDENTIFICATION</scope>
    <source>
        <strain evidence="2">JP 163 A</strain>
    </source>
</reference>
<reference evidence="3" key="2">
    <citation type="journal article" date="2013" name="Nat. Genet.">
        <title>The genome of the platyfish, Xiphophorus maculatus, provides insights into evolutionary adaptation and several complex traits.</title>
        <authorList>
            <person name="Schartl M."/>
            <person name="Walter R.B."/>
            <person name="Shen Y."/>
            <person name="Garcia T."/>
            <person name="Catchen J."/>
            <person name="Amores A."/>
            <person name="Braasch I."/>
            <person name="Chalopin D."/>
            <person name="Volff J.N."/>
            <person name="Lesch K.P."/>
            <person name="Bisazza A."/>
            <person name="Minx P."/>
            <person name="Hillier L."/>
            <person name="Wilson R.K."/>
            <person name="Fuerstenberg S."/>
            <person name="Boore J."/>
            <person name="Searle S."/>
            <person name="Postlethwait J.H."/>
            <person name="Warren W.C."/>
        </authorList>
    </citation>
    <scope>NUCLEOTIDE SEQUENCE [LARGE SCALE GENOMIC DNA]</scope>
    <source>
        <strain evidence="3">JP 163 A</strain>
    </source>
</reference>
<feature type="compositionally biased region" description="Polar residues" evidence="1">
    <location>
        <begin position="1434"/>
        <end position="1453"/>
    </location>
</feature>
<name>A0A3B5R2P1_XIPMA</name>
<dbReference type="Gene3D" id="1.20.58.1540">
    <property type="entry name" value="Actin interacting protein 3, C-terminal domain"/>
    <property type="match status" value="1"/>
</dbReference>
<feature type="compositionally biased region" description="Polar residues" evidence="1">
    <location>
        <begin position="790"/>
        <end position="821"/>
    </location>
</feature>
<reference evidence="3" key="1">
    <citation type="submission" date="2012-01" db="EMBL/GenBank/DDBJ databases">
        <authorList>
            <person name="Walter R."/>
            <person name="Schartl M."/>
            <person name="Warren W."/>
        </authorList>
    </citation>
    <scope>NUCLEOTIDE SEQUENCE [LARGE SCALE GENOMIC DNA]</scope>
    <source>
        <strain evidence="3">JP 163 A</strain>
    </source>
</reference>
<feature type="compositionally biased region" description="Basic and acidic residues" evidence="1">
    <location>
        <begin position="953"/>
        <end position="970"/>
    </location>
</feature>
<feature type="compositionally biased region" description="Low complexity" evidence="1">
    <location>
        <begin position="1544"/>
        <end position="1555"/>
    </location>
</feature>
<dbReference type="PANTHER" id="PTHR22741">
    <property type="entry name" value="P140CAP/SNIP-RELATED"/>
    <property type="match status" value="1"/>
</dbReference>
<feature type="region of interest" description="Disordered" evidence="1">
    <location>
        <begin position="744"/>
        <end position="822"/>
    </location>
</feature>
<feature type="compositionally biased region" description="Polar residues" evidence="1">
    <location>
        <begin position="764"/>
        <end position="773"/>
    </location>
</feature>
<feature type="region of interest" description="Disordered" evidence="1">
    <location>
        <begin position="1504"/>
        <end position="1598"/>
    </location>
</feature>
<accession>A0A3B5R2P1</accession>
<feature type="region of interest" description="Disordered" evidence="1">
    <location>
        <begin position="849"/>
        <end position="993"/>
    </location>
</feature>
<dbReference type="PANTHER" id="PTHR22741:SF11">
    <property type="entry name" value="SICKLE TAIL PROTEIN HOMOLOG"/>
    <property type="match status" value="1"/>
</dbReference>
<organism evidence="2 3">
    <name type="scientific">Xiphophorus maculatus</name>
    <name type="common">Southern platyfish</name>
    <name type="synonym">Platypoecilus maculatus</name>
    <dbReference type="NCBI Taxonomy" id="8083"/>
    <lineage>
        <taxon>Eukaryota</taxon>
        <taxon>Metazoa</taxon>
        <taxon>Chordata</taxon>
        <taxon>Craniata</taxon>
        <taxon>Vertebrata</taxon>
        <taxon>Euteleostomi</taxon>
        <taxon>Actinopterygii</taxon>
        <taxon>Neopterygii</taxon>
        <taxon>Teleostei</taxon>
        <taxon>Neoteleostei</taxon>
        <taxon>Acanthomorphata</taxon>
        <taxon>Ovalentaria</taxon>
        <taxon>Atherinomorphae</taxon>
        <taxon>Cyprinodontiformes</taxon>
        <taxon>Poeciliidae</taxon>
        <taxon>Poeciliinae</taxon>
        <taxon>Xiphophorus</taxon>
    </lineage>
</organism>
<evidence type="ECO:0000256" key="1">
    <source>
        <dbReference type="SAM" id="MobiDB-lite"/>
    </source>
</evidence>